<feature type="transmembrane region" description="Helical" evidence="15">
    <location>
        <begin position="33"/>
        <end position="54"/>
    </location>
</feature>
<gene>
    <name evidence="18" type="primary">LOC111135180</name>
</gene>
<feature type="region of interest" description="Disordered" evidence="14">
    <location>
        <begin position="1240"/>
        <end position="1271"/>
    </location>
</feature>
<feature type="transmembrane region" description="Helical" evidence="15">
    <location>
        <begin position="582"/>
        <end position="603"/>
    </location>
</feature>
<keyword evidence="5 15" id="KW-0812">Transmembrane</keyword>
<evidence type="ECO:0000256" key="13">
    <source>
        <dbReference type="ARBA" id="ARBA00034450"/>
    </source>
</evidence>
<dbReference type="Gene3D" id="1.20.1740.10">
    <property type="entry name" value="Amino acid/polyamine transporter I"/>
    <property type="match status" value="1"/>
</dbReference>
<feature type="transmembrane region" description="Helical" evidence="15">
    <location>
        <begin position="839"/>
        <end position="863"/>
    </location>
</feature>
<evidence type="ECO:0000313" key="17">
    <source>
        <dbReference type="Proteomes" id="UP000694844"/>
    </source>
</evidence>
<comment type="subcellular location">
    <subcellularLocation>
        <location evidence="1">Cell membrane</location>
        <topology evidence="1">Multi-pass membrane protein</topology>
    </subcellularLocation>
</comment>
<accession>A0A8B8EL33</accession>
<evidence type="ECO:0000256" key="6">
    <source>
        <dbReference type="ARBA" id="ARBA00022970"/>
    </source>
</evidence>
<proteinExistence type="inferred from homology"/>
<comment type="catalytic activity">
    <reaction evidence="12">
        <text>L-arginine(in) = L-arginine(out)</text>
        <dbReference type="Rhea" id="RHEA:32143"/>
        <dbReference type="ChEBI" id="CHEBI:32682"/>
    </reaction>
</comment>
<dbReference type="GO" id="GO:0000064">
    <property type="term" value="F:L-ornithine transmembrane transporter activity"/>
    <property type="evidence" value="ECO:0007669"/>
    <property type="project" value="TreeGrafter"/>
</dbReference>
<dbReference type="InterPro" id="IPR029485">
    <property type="entry name" value="CAT_C"/>
</dbReference>
<evidence type="ECO:0000256" key="7">
    <source>
        <dbReference type="ARBA" id="ARBA00022989"/>
    </source>
</evidence>
<evidence type="ECO:0000256" key="15">
    <source>
        <dbReference type="SAM" id="Phobius"/>
    </source>
</evidence>
<dbReference type="KEGG" id="cvn:111135180"/>
<dbReference type="RefSeq" id="XP_022340719.1">
    <property type="nucleotide sequence ID" value="XM_022485011.1"/>
</dbReference>
<comment type="catalytic activity">
    <reaction evidence="11">
        <text>L-lysine(in) = L-lysine(out)</text>
        <dbReference type="Rhea" id="RHEA:70935"/>
        <dbReference type="ChEBI" id="CHEBI:32551"/>
    </reaction>
</comment>
<dbReference type="InterPro" id="IPR002293">
    <property type="entry name" value="AA/rel_permease1"/>
</dbReference>
<dbReference type="GO" id="GO:0016829">
    <property type="term" value="F:lyase activity"/>
    <property type="evidence" value="ECO:0007669"/>
    <property type="project" value="UniProtKB-KW"/>
</dbReference>
<feature type="transmembrane region" description="Helical" evidence="15">
    <location>
        <begin position="530"/>
        <end position="561"/>
    </location>
</feature>
<evidence type="ECO:0000259" key="16">
    <source>
        <dbReference type="PROSITE" id="PS50125"/>
    </source>
</evidence>
<dbReference type="GO" id="GO:0097638">
    <property type="term" value="P:L-arginine import across plasma membrane"/>
    <property type="evidence" value="ECO:0007669"/>
    <property type="project" value="TreeGrafter"/>
</dbReference>
<dbReference type="GO" id="GO:0035556">
    <property type="term" value="P:intracellular signal transduction"/>
    <property type="evidence" value="ECO:0007669"/>
    <property type="project" value="InterPro"/>
</dbReference>
<dbReference type="Gene3D" id="3.30.70.1230">
    <property type="entry name" value="Nucleotide cyclase"/>
    <property type="match status" value="1"/>
</dbReference>
<dbReference type="AlphaFoldDB" id="A0A8B8EL33"/>
<feature type="transmembrane region" description="Helical" evidence="15">
    <location>
        <begin position="60"/>
        <end position="81"/>
    </location>
</feature>
<evidence type="ECO:0000256" key="12">
    <source>
        <dbReference type="ARBA" id="ARBA00034423"/>
    </source>
</evidence>
<name>A0A8B8EL33_CRAVI</name>
<keyword evidence="9" id="KW-0325">Glycoprotein</keyword>
<evidence type="ECO:0000256" key="11">
    <source>
        <dbReference type="ARBA" id="ARBA00034422"/>
    </source>
</evidence>
<organism evidence="17 18">
    <name type="scientific">Crassostrea virginica</name>
    <name type="common">Eastern oyster</name>
    <dbReference type="NCBI Taxonomy" id="6565"/>
    <lineage>
        <taxon>Eukaryota</taxon>
        <taxon>Metazoa</taxon>
        <taxon>Spiralia</taxon>
        <taxon>Lophotrochozoa</taxon>
        <taxon>Mollusca</taxon>
        <taxon>Bivalvia</taxon>
        <taxon>Autobranchia</taxon>
        <taxon>Pteriomorphia</taxon>
        <taxon>Ostreida</taxon>
        <taxon>Ostreoidea</taxon>
        <taxon>Ostreidae</taxon>
        <taxon>Crassostrea</taxon>
    </lineage>
</organism>
<dbReference type="Pfam" id="PF13906">
    <property type="entry name" value="AA_permease_C"/>
    <property type="match status" value="1"/>
</dbReference>
<evidence type="ECO:0000256" key="5">
    <source>
        <dbReference type="ARBA" id="ARBA00022692"/>
    </source>
</evidence>
<sequence length="1271" mass="142383">MTNFLQKLARKKYIDPTNVTDTKLLRCLTTLDLTALGIGSTLGAGIYVVAGQVAKDTAGPAVILSFLIAALASVLAGLCYAEFGARVPKTGSAYVYSYVTVGEFMAFIIGWNLILEYVIGTASVARAWSSYFDSLIHKSIQTFFRDNMPMNVGGFSPYPDFFAFGITLLLACILTLGVKESSRFNNIFTAVNLLVVLYVVICGFIKADLSNWSLPKPQANSTASVGDGGFFPFGFSGMMSGAATCFYAFVGFDCIATTGEEVKNPQKAIPISIVLALFGCFLAYFGVSAAITLMCPYYLLDHDAPLPEVFSKVGWEVARYIIAVGAVCGLSTSLLGAMFPLPRVIYAMASDGLLFQFLGTISERFKTPVAGTLLSGLFAGIMAMMFDLKELVDMMSIGTLLAYTLVAVSVLLLRYRVNSFNQYAADDRESLILNETASSGYLQEMFNHKLRVPNQLSETVSFWNITFICVLIIMESLILIFLEDYISSGVWWSIVLLSIVGLFIFILVYSTWLQPQNQDPVSFKVPLLPFLPVISVFVNVYLMLKLSAATWIRFGVWMFVGMKKKAVMREKPVTIWSGQRKACLGALFFMYAMLVVPCIIDLVHNIISSTELDKILMILKKAVDLHASTVDTIHSFHCLFMNMDCEQEMSALSSQRQHNCPNEERLVDIITAIVRKQNHENISLDHGRNVSTESAFSSFTCAGTTFLNLHTTIVPKIGTMLVQSLKYVHASYSAFDVLIELYSHCIIEKHSNLHHLIHEINYVKGHLLSFFLKQKPSESIAQLELLLKATDDAIADGSHSDLCSSVMLQAYLKSVHEITNISHRHLQDLLRFTQSEYKWTIVIQSMYFFVLLGVPLICLWHFVEFWRRLVLVQKFSQRYNTVSDQLVKEQLEFKSILSEVIPRSNFNEIISEGSVLSMVSSVARTDSRCEPVQVSFSDNEGSDEYEDKERQIRKSRISMINRFKQKSNLMGTIHESHSIYDKITKNMSLKNTNPSISNEVTIFRSDIVGFSRILKHFTPSETVNLVSYLVKVFDERIQLYDVFVLGREVESFTVISGISLAQITRHASEIVNMALDLMSISSDLEFQAGPETKLRLRMGIHTGTAYSRQVGFPKPRYNISGELLEVVKKIVRNAQPNQIQVSESTYQLLCRHIAYNLGKSGYITTETNKNIKVYTLNGRRVSEDVTARDCPGRRTAWMPIQLEQKALYRFEAEENRYFAPLNWMIPRDAYSMASGSSSSSFSNAPGASRQNSLSRPFRMSTQGTLNETVGF</sequence>
<feature type="transmembrane region" description="Helical" evidence="15">
    <location>
        <begin position="93"/>
        <end position="114"/>
    </location>
</feature>
<dbReference type="InterPro" id="IPR004755">
    <property type="entry name" value="Cat_AA_permease"/>
</dbReference>
<dbReference type="PANTHER" id="PTHR43243:SF105">
    <property type="entry name" value="CATIONIC AMINO ACID TRANSPORTER C-TERMINAL DOMAIN-CONTAINING PROTEIN"/>
    <property type="match status" value="1"/>
</dbReference>
<dbReference type="FunFam" id="1.20.1740.10:FF:000050">
    <property type="entry name" value="MGC157082 protein"/>
    <property type="match status" value="1"/>
</dbReference>
<evidence type="ECO:0000256" key="14">
    <source>
        <dbReference type="SAM" id="MobiDB-lite"/>
    </source>
</evidence>
<dbReference type="CDD" id="cd07302">
    <property type="entry name" value="CHD"/>
    <property type="match status" value="1"/>
</dbReference>
<feature type="transmembrane region" description="Helical" evidence="15">
    <location>
        <begin position="400"/>
        <end position="417"/>
    </location>
</feature>
<evidence type="ECO:0000256" key="1">
    <source>
        <dbReference type="ARBA" id="ARBA00004651"/>
    </source>
</evidence>
<dbReference type="GO" id="GO:0005886">
    <property type="term" value="C:plasma membrane"/>
    <property type="evidence" value="ECO:0007669"/>
    <property type="project" value="UniProtKB-SubCell"/>
</dbReference>
<dbReference type="PROSITE" id="PS50125">
    <property type="entry name" value="GUANYLATE_CYCLASE_2"/>
    <property type="match status" value="1"/>
</dbReference>
<dbReference type="GO" id="GO:0015189">
    <property type="term" value="F:L-lysine transmembrane transporter activity"/>
    <property type="evidence" value="ECO:0007669"/>
    <property type="project" value="TreeGrafter"/>
</dbReference>
<dbReference type="GO" id="GO:0061459">
    <property type="term" value="F:L-arginine transmembrane transporter activity"/>
    <property type="evidence" value="ECO:0007669"/>
    <property type="project" value="UniProtKB-ARBA"/>
</dbReference>
<evidence type="ECO:0000256" key="8">
    <source>
        <dbReference type="ARBA" id="ARBA00023136"/>
    </source>
</evidence>
<feature type="transmembrane region" description="Helical" evidence="15">
    <location>
        <begin position="462"/>
        <end position="482"/>
    </location>
</feature>
<dbReference type="SUPFAM" id="SSF55073">
    <property type="entry name" value="Nucleotide cyclase"/>
    <property type="match status" value="1"/>
</dbReference>
<dbReference type="NCBIfam" id="TIGR00906">
    <property type="entry name" value="2A0303"/>
    <property type="match status" value="1"/>
</dbReference>
<feature type="transmembrane region" description="Helical" evidence="15">
    <location>
        <begin position="489"/>
        <end position="510"/>
    </location>
</feature>
<feature type="compositionally biased region" description="Polar residues" evidence="14">
    <location>
        <begin position="1249"/>
        <end position="1271"/>
    </location>
</feature>
<feature type="domain" description="Guanylate cyclase" evidence="16">
    <location>
        <begin position="1001"/>
        <end position="1131"/>
    </location>
</feature>
<evidence type="ECO:0000256" key="4">
    <source>
        <dbReference type="ARBA" id="ARBA00022475"/>
    </source>
</evidence>
<dbReference type="GeneID" id="111135180"/>
<keyword evidence="3" id="KW-0813">Transport</keyword>
<evidence type="ECO:0000256" key="2">
    <source>
        <dbReference type="ARBA" id="ARBA00008572"/>
    </source>
</evidence>
<feature type="transmembrane region" description="Helical" evidence="15">
    <location>
        <begin position="161"/>
        <end position="178"/>
    </location>
</feature>
<dbReference type="InterPro" id="IPR001054">
    <property type="entry name" value="A/G_cyclase"/>
</dbReference>
<keyword evidence="6" id="KW-0029">Amino-acid transport</keyword>
<keyword evidence="7 15" id="KW-1133">Transmembrane helix</keyword>
<feature type="transmembrane region" description="Helical" evidence="15">
    <location>
        <begin position="229"/>
        <end position="252"/>
    </location>
</feature>
<evidence type="ECO:0000256" key="9">
    <source>
        <dbReference type="ARBA" id="ARBA00023180"/>
    </source>
</evidence>
<dbReference type="Proteomes" id="UP000694844">
    <property type="component" value="Chromosome 5"/>
</dbReference>
<comment type="catalytic activity">
    <reaction evidence="13">
        <text>L-ornithine(in) = L-ornithine(out)</text>
        <dbReference type="Rhea" id="RHEA:71199"/>
        <dbReference type="ChEBI" id="CHEBI:46911"/>
    </reaction>
</comment>
<feature type="transmembrane region" description="Helical" evidence="15">
    <location>
        <begin position="320"/>
        <end position="337"/>
    </location>
</feature>
<keyword evidence="17" id="KW-1185">Reference proteome</keyword>
<dbReference type="Pfam" id="PF00211">
    <property type="entry name" value="Guanylate_cyc"/>
    <property type="match status" value="1"/>
</dbReference>
<comment type="similarity">
    <text evidence="2">Belongs to the amino acid-polyamine-organocation (APC) superfamily. Cationic amino acid transporter (CAT) (TC 2.A.3.3) family.</text>
</comment>
<feature type="transmembrane region" description="Helical" evidence="15">
    <location>
        <begin position="368"/>
        <end position="388"/>
    </location>
</feature>
<dbReference type="Pfam" id="PF13520">
    <property type="entry name" value="AA_permease_2"/>
    <property type="match status" value="1"/>
</dbReference>
<dbReference type="PANTHER" id="PTHR43243">
    <property type="entry name" value="INNER MEMBRANE TRANSPORTER YGJI-RELATED"/>
    <property type="match status" value="1"/>
</dbReference>
<dbReference type="GO" id="GO:0009190">
    <property type="term" value="P:cyclic nucleotide biosynthetic process"/>
    <property type="evidence" value="ECO:0007669"/>
    <property type="project" value="InterPro"/>
</dbReference>
<dbReference type="InterPro" id="IPR029787">
    <property type="entry name" value="Nucleotide_cyclase"/>
</dbReference>
<evidence type="ECO:0000313" key="18">
    <source>
        <dbReference type="RefSeq" id="XP_022340719.1"/>
    </source>
</evidence>
<dbReference type="SMART" id="SM00044">
    <property type="entry name" value="CYCc"/>
    <property type="match status" value="1"/>
</dbReference>
<feature type="transmembrane region" description="Helical" evidence="15">
    <location>
        <begin position="190"/>
        <end position="209"/>
    </location>
</feature>
<protein>
    <submittedName>
        <fullName evidence="18">Uncharacterized protein LOC111135180</fullName>
    </submittedName>
</protein>
<keyword evidence="4" id="KW-1003">Cell membrane</keyword>
<evidence type="ECO:0000256" key="10">
    <source>
        <dbReference type="ARBA" id="ARBA00023239"/>
    </source>
</evidence>
<feature type="transmembrane region" description="Helical" evidence="15">
    <location>
        <begin position="273"/>
        <end position="300"/>
    </location>
</feature>
<keyword evidence="10" id="KW-0456">Lyase</keyword>
<evidence type="ECO:0000256" key="3">
    <source>
        <dbReference type="ARBA" id="ARBA00022448"/>
    </source>
</evidence>
<dbReference type="OrthoDB" id="3900342at2759"/>
<keyword evidence="8 15" id="KW-0472">Membrane</keyword>
<reference evidence="18" key="1">
    <citation type="submission" date="2025-08" db="UniProtKB">
        <authorList>
            <consortium name="RefSeq"/>
        </authorList>
    </citation>
    <scope>IDENTIFICATION</scope>
    <source>
        <tissue evidence="18">Whole sample</tissue>
    </source>
</reference>